<comment type="caution">
    <text evidence="3">The sequence shown here is derived from an EMBL/GenBank/DDBJ whole genome shotgun (WGS) entry which is preliminary data.</text>
</comment>
<sequence>MLLPRMKLALIFDRAFHAMADMHWRMLTGLILFHAVSSWLLLALAGETELHPPATFIYWYATTAYTVGYGDLSPQGAAGRLVTAIWIFPGAIAAFTTVVAKVLGAIGEIWRTRRAGKGDYSKMSDAIILIGYHPARTPKMISELCAELNTTQTLVLMTRQVIADLDSRVRYVQSESLTSAEGLARAGAAGASRILVYADNDSDTLTATLAASAAAPTTAHIVCFFEDADSARLLAQHCPHVEIVLSSGPEMLARSARDPGSSQVISALTSQLDESATLFSLKWQGGVRSVGNLTQGLLDHNATLLALQPQGADAPRFNPPAETDVEAGDRLFYVSSVRLDQASLAGNA</sequence>
<keyword evidence="1" id="KW-0812">Transmembrane</keyword>
<evidence type="ECO:0000256" key="1">
    <source>
        <dbReference type="SAM" id="Phobius"/>
    </source>
</evidence>
<reference evidence="3 4" key="1">
    <citation type="submission" date="2020-08" db="EMBL/GenBank/DDBJ databases">
        <title>Genomic Encyclopedia of Type Strains, Phase IV (KMG-IV): sequencing the most valuable type-strain genomes for metagenomic binning, comparative biology and taxonomic classification.</title>
        <authorList>
            <person name="Goeker M."/>
        </authorList>
    </citation>
    <scope>NUCLEOTIDE SEQUENCE [LARGE SCALE GENOMIC DNA]</scope>
    <source>
        <strain evidence="3 4">DSM 14878</strain>
    </source>
</reference>
<dbReference type="RefSeq" id="WP_183195655.1">
    <property type="nucleotide sequence ID" value="NZ_JACIDA010000001.1"/>
</dbReference>
<dbReference type="PANTHER" id="PTHR43833:SF9">
    <property type="entry name" value="POTASSIUM CHANNEL PROTEIN YUGO-RELATED"/>
    <property type="match status" value="1"/>
</dbReference>
<dbReference type="Gene3D" id="3.40.50.720">
    <property type="entry name" value="NAD(P)-binding Rossmann-like Domain"/>
    <property type="match status" value="1"/>
</dbReference>
<dbReference type="EMBL" id="JACIDA010000001">
    <property type="protein sequence ID" value="MBB3871465.1"/>
    <property type="molecule type" value="Genomic_DNA"/>
</dbReference>
<dbReference type="GO" id="GO:0034220">
    <property type="term" value="P:monoatomic ion transmembrane transport"/>
    <property type="evidence" value="ECO:0007669"/>
    <property type="project" value="UniProtKB-KW"/>
</dbReference>
<proteinExistence type="predicted"/>
<feature type="transmembrane region" description="Helical" evidence="1">
    <location>
        <begin position="81"/>
        <end position="104"/>
    </location>
</feature>
<feature type="domain" description="Potassium channel" evidence="2">
    <location>
        <begin position="31"/>
        <end position="100"/>
    </location>
</feature>
<dbReference type="Pfam" id="PF07885">
    <property type="entry name" value="Ion_trans_2"/>
    <property type="match status" value="1"/>
</dbReference>
<dbReference type="SUPFAM" id="SSF81324">
    <property type="entry name" value="Voltage-gated potassium channels"/>
    <property type="match status" value="1"/>
</dbReference>
<keyword evidence="3" id="KW-0407">Ion channel</keyword>
<accession>A0A7W6EZ06</accession>
<dbReference type="InterPro" id="IPR050721">
    <property type="entry name" value="Trk_Ktr_HKT_K-transport"/>
</dbReference>
<dbReference type="SUPFAM" id="SSF51735">
    <property type="entry name" value="NAD(P)-binding Rossmann-fold domains"/>
    <property type="match status" value="1"/>
</dbReference>
<name>A0A7W6EZ06_9CAUL</name>
<dbReference type="Proteomes" id="UP000532936">
    <property type="component" value="Unassembled WGS sequence"/>
</dbReference>
<evidence type="ECO:0000259" key="2">
    <source>
        <dbReference type="Pfam" id="PF07885"/>
    </source>
</evidence>
<dbReference type="InterPro" id="IPR036291">
    <property type="entry name" value="NAD(P)-bd_dom_sf"/>
</dbReference>
<keyword evidence="1" id="KW-0472">Membrane</keyword>
<evidence type="ECO:0000313" key="3">
    <source>
        <dbReference type="EMBL" id="MBB3871465.1"/>
    </source>
</evidence>
<organism evidence="3 4">
    <name type="scientific">Brevundimonas mediterranea</name>
    <dbReference type="NCBI Taxonomy" id="74329"/>
    <lineage>
        <taxon>Bacteria</taxon>
        <taxon>Pseudomonadati</taxon>
        <taxon>Pseudomonadota</taxon>
        <taxon>Alphaproteobacteria</taxon>
        <taxon>Caulobacterales</taxon>
        <taxon>Caulobacteraceae</taxon>
        <taxon>Brevundimonas</taxon>
    </lineage>
</organism>
<gene>
    <name evidence="3" type="ORF">GGR11_000979</name>
</gene>
<dbReference type="AlphaFoldDB" id="A0A7W6EZ06"/>
<keyword evidence="3" id="KW-0813">Transport</keyword>
<keyword evidence="1" id="KW-1133">Transmembrane helix</keyword>
<keyword evidence="3" id="KW-0406">Ion transport</keyword>
<dbReference type="Gene3D" id="1.10.287.70">
    <property type="match status" value="1"/>
</dbReference>
<dbReference type="InterPro" id="IPR013099">
    <property type="entry name" value="K_chnl_dom"/>
</dbReference>
<protein>
    <submittedName>
        <fullName evidence="3">Voltage-gated potassium channel</fullName>
    </submittedName>
</protein>
<evidence type="ECO:0000313" key="4">
    <source>
        <dbReference type="Proteomes" id="UP000532936"/>
    </source>
</evidence>
<dbReference type="PANTHER" id="PTHR43833">
    <property type="entry name" value="POTASSIUM CHANNEL PROTEIN 2-RELATED-RELATED"/>
    <property type="match status" value="1"/>
</dbReference>